<reference evidence="2" key="1">
    <citation type="journal article" date="2018" name="Sci. Rep.">
        <title>Lignite coal burning seam in the remote Altai Mountains harbors a hydrogen-driven thermophilic microbial community.</title>
        <authorList>
            <person name="Kadnikov V.V."/>
            <person name="Mardanov A.V."/>
            <person name="Ivasenko D.A."/>
            <person name="Antsiferov D.V."/>
            <person name="Beletsky A.V."/>
            <person name="Karnachuk O.V."/>
            <person name="Ravin N.V."/>
        </authorList>
    </citation>
    <scope>NUCLEOTIDE SEQUENCE [LARGE SCALE GENOMIC DNA]</scope>
</reference>
<comment type="caution">
    <text evidence="1">The sequence shown here is derived from an EMBL/GenBank/DDBJ whole genome shotgun (WGS) entry which is preliminary data.</text>
</comment>
<evidence type="ECO:0000313" key="2">
    <source>
        <dbReference type="Proteomes" id="UP000244338"/>
    </source>
</evidence>
<dbReference type="Proteomes" id="UP000244338">
    <property type="component" value="Unassembled WGS sequence"/>
</dbReference>
<accession>A0A2R6Y4D7</accession>
<name>A0A2R6Y4D7_9BACL</name>
<evidence type="ECO:0000313" key="1">
    <source>
        <dbReference type="EMBL" id="PTQ57534.1"/>
    </source>
</evidence>
<dbReference type="AlphaFoldDB" id="A0A2R6Y4D7"/>
<proteinExistence type="predicted"/>
<organism evidence="1 2">
    <name type="scientific">Candidatus Carbonibacillus altaicus</name>
    <dbReference type="NCBI Taxonomy" id="2163959"/>
    <lineage>
        <taxon>Bacteria</taxon>
        <taxon>Bacillati</taxon>
        <taxon>Bacillota</taxon>
        <taxon>Bacilli</taxon>
        <taxon>Bacillales</taxon>
        <taxon>Candidatus Carbonibacillus</taxon>
    </lineage>
</organism>
<dbReference type="EMBL" id="PEBX01000006">
    <property type="protein sequence ID" value="PTQ57534.1"/>
    <property type="molecule type" value="Genomic_DNA"/>
</dbReference>
<protein>
    <submittedName>
        <fullName evidence="1">Uncharacterized protein</fullName>
    </submittedName>
</protein>
<gene>
    <name evidence="1" type="ORF">BSOLF_1412</name>
</gene>
<sequence length="37" mass="4276">MIEVDSKNETGPFIHSLGKILPSHVAYYQLDVFERLK</sequence>